<dbReference type="GO" id="GO:0003735">
    <property type="term" value="F:structural constituent of ribosome"/>
    <property type="evidence" value="ECO:0007669"/>
    <property type="project" value="InterPro"/>
</dbReference>
<dbReference type="EMBL" id="HBIW01006875">
    <property type="protein sequence ID" value="CAE0690320.1"/>
    <property type="molecule type" value="Transcribed_RNA"/>
</dbReference>
<dbReference type="GO" id="GO:0006412">
    <property type="term" value="P:translation"/>
    <property type="evidence" value="ECO:0007669"/>
    <property type="project" value="InterPro"/>
</dbReference>
<evidence type="ECO:0000256" key="4">
    <source>
        <dbReference type="RuleBase" id="RU004005"/>
    </source>
</evidence>
<dbReference type="AlphaFoldDB" id="A0A7S3ZQB7"/>
<reference evidence="6" key="1">
    <citation type="submission" date="2021-01" db="EMBL/GenBank/DDBJ databases">
        <authorList>
            <person name="Corre E."/>
            <person name="Pelletier E."/>
            <person name="Niang G."/>
            <person name="Scheremetjew M."/>
            <person name="Finn R."/>
            <person name="Kale V."/>
            <person name="Holt S."/>
            <person name="Cochrane G."/>
            <person name="Meng A."/>
            <person name="Brown T."/>
            <person name="Cohen L."/>
        </authorList>
    </citation>
    <scope>NUCLEOTIDE SEQUENCE</scope>
    <source>
        <strain evidence="6">CCMP1756</strain>
    </source>
</reference>
<sequence length="210" mass="23651">MMMLARRLAALPARRAPLNARQAPPLARAMTHYAPPPRPTATSYKHERVRHSPRKLNLIAKLVRRLWVPDALAQLQFTPKRFAPTVAAAIERCAQRAAAQHELVPEELEIERCFVTPAPFMKRLKIMGRGRSGTIRKRSGHLNVTVAAVDFEAKIRDAHNPRQRRKWEERRAVARAARERVLGEFAFPDEAAATDEEAPSEAPEGLKPAT</sequence>
<accession>A0A7S3ZQB7</accession>
<keyword evidence="3 4" id="KW-0687">Ribonucleoprotein</keyword>
<dbReference type="Pfam" id="PF00237">
    <property type="entry name" value="Ribosomal_L22"/>
    <property type="match status" value="1"/>
</dbReference>
<protein>
    <recommendedName>
        <fullName evidence="9">50S ribosomal protein L22, chloroplastic</fullName>
    </recommendedName>
</protein>
<comment type="similarity">
    <text evidence="1 4">Belongs to the universal ribosomal protein uL22 family.</text>
</comment>
<dbReference type="PANTHER" id="PTHR13501:SF10">
    <property type="entry name" value="LARGE RIBOSOMAL SUBUNIT PROTEIN UL22M"/>
    <property type="match status" value="1"/>
</dbReference>
<dbReference type="Proteomes" id="UP000789595">
    <property type="component" value="Unassembled WGS sequence"/>
</dbReference>
<evidence type="ECO:0000313" key="8">
    <source>
        <dbReference type="Proteomes" id="UP000789595"/>
    </source>
</evidence>
<reference evidence="7" key="2">
    <citation type="submission" date="2021-11" db="EMBL/GenBank/DDBJ databases">
        <authorList>
            <consortium name="Genoscope - CEA"/>
            <person name="William W."/>
        </authorList>
    </citation>
    <scope>NUCLEOTIDE SEQUENCE</scope>
</reference>
<organism evidence="6">
    <name type="scientific">Pelagomonas calceolata</name>
    <dbReference type="NCBI Taxonomy" id="35677"/>
    <lineage>
        <taxon>Eukaryota</taxon>
        <taxon>Sar</taxon>
        <taxon>Stramenopiles</taxon>
        <taxon>Ochrophyta</taxon>
        <taxon>Pelagophyceae</taxon>
        <taxon>Pelagomonadales</taxon>
        <taxon>Pelagomonadaceae</taxon>
        <taxon>Pelagomonas</taxon>
    </lineage>
</organism>
<evidence type="ECO:0000256" key="5">
    <source>
        <dbReference type="SAM" id="MobiDB-lite"/>
    </source>
</evidence>
<keyword evidence="8" id="KW-1185">Reference proteome</keyword>
<keyword evidence="2 4" id="KW-0689">Ribosomal protein</keyword>
<dbReference type="EMBL" id="CAKKNE010000003">
    <property type="protein sequence ID" value="CAH0370839.1"/>
    <property type="molecule type" value="Genomic_DNA"/>
</dbReference>
<feature type="region of interest" description="Disordered" evidence="5">
    <location>
        <begin position="186"/>
        <end position="210"/>
    </location>
</feature>
<dbReference type="InterPro" id="IPR047867">
    <property type="entry name" value="Ribosomal_uL22_bac/org-type"/>
</dbReference>
<dbReference type="OrthoDB" id="416470at2759"/>
<dbReference type="InterPro" id="IPR001063">
    <property type="entry name" value="Ribosomal_uL22"/>
</dbReference>
<evidence type="ECO:0008006" key="9">
    <source>
        <dbReference type="Google" id="ProtNLM"/>
    </source>
</evidence>
<dbReference type="Gene3D" id="3.90.470.10">
    <property type="entry name" value="Ribosomal protein L22/L17"/>
    <property type="match status" value="1"/>
</dbReference>
<evidence type="ECO:0000313" key="7">
    <source>
        <dbReference type="EMBL" id="CAH0370839.1"/>
    </source>
</evidence>
<dbReference type="GO" id="GO:0015934">
    <property type="term" value="C:large ribosomal subunit"/>
    <property type="evidence" value="ECO:0007669"/>
    <property type="project" value="InterPro"/>
</dbReference>
<dbReference type="PANTHER" id="PTHR13501">
    <property type="entry name" value="CHLOROPLAST 50S RIBOSOMAL PROTEIN L22-RELATED"/>
    <property type="match status" value="1"/>
</dbReference>
<dbReference type="InterPro" id="IPR036394">
    <property type="entry name" value="Ribosomal_uL22_sf"/>
</dbReference>
<dbReference type="SUPFAM" id="SSF54843">
    <property type="entry name" value="Ribosomal protein L22"/>
    <property type="match status" value="1"/>
</dbReference>
<evidence type="ECO:0000256" key="3">
    <source>
        <dbReference type="ARBA" id="ARBA00023274"/>
    </source>
</evidence>
<evidence type="ECO:0000256" key="2">
    <source>
        <dbReference type="ARBA" id="ARBA00022980"/>
    </source>
</evidence>
<proteinExistence type="inferred from homology"/>
<evidence type="ECO:0000256" key="1">
    <source>
        <dbReference type="ARBA" id="ARBA00009451"/>
    </source>
</evidence>
<name>A0A7S3ZQB7_9STRA</name>
<evidence type="ECO:0000313" key="6">
    <source>
        <dbReference type="EMBL" id="CAE0690320.1"/>
    </source>
</evidence>
<dbReference type="CDD" id="cd00336">
    <property type="entry name" value="Ribosomal_L22"/>
    <property type="match status" value="1"/>
</dbReference>
<gene>
    <name evidence="6" type="ORF">PCAL00307_LOCUS5756</name>
    <name evidence="7" type="ORF">PECAL_3P07500</name>
</gene>